<gene>
    <name evidence="1" type="ORF">QCA50_014641</name>
</gene>
<name>A0AAW0FNL6_9APHY</name>
<dbReference type="AlphaFoldDB" id="A0AAW0FNL6"/>
<reference evidence="1 2" key="1">
    <citation type="submission" date="2022-09" db="EMBL/GenBank/DDBJ databases">
        <authorList>
            <person name="Palmer J.M."/>
        </authorList>
    </citation>
    <scope>NUCLEOTIDE SEQUENCE [LARGE SCALE GENOMIC DNA]</scope>
    <source>
        <strain evidence="1 2">DSM 7382</strain>
    </source>
</reference>
<proteinExistence type="predicted"/>
<sequence>MTSSKRYYPNELHKWRWRDHNSQTTPFHLRDEDVLVSSWLSRTGWDMGYGKGDVQGTLVKMQYHLPEAIYICPSWTANILKSITSPSRAFASLFHHPDHPRLDLPLSAPALPPVLLLSKLTRHQFEDNRYYISDKL</sequence>
<evidence type="ECO:0000313" key="2">
    <source>
        <dbReference type="Proteomes" id="UP001385951"/>
    </source>
</evidence>
<keyword evidence="2" id="KW-1185">Reference proteome</keyword>
<comment type="caution">
    <text evidence="1">The sequence shown here is derived from an EMBL/GenBank/DDBJ whole genome shotgun (WGS) entry which is preliminary data.</text>
</comment>
<dbReference type="EMBL" id="JASBNA010000036">
    <property type="protein sequence ID" value="KAK7682436.1"/>
    <property type="molecule type" value="Genomic_DNA"/>
</dbReference>
<dbReference type="Proteomes" id="UP001385951">
    <property type="component" value="Unassembled WGS sequence"/>
</dbReference>
<organism evidence="1 2">
    <name type="scientific">Cerrena zonata</name>
    <dbReference type="NCBI Taxonomy" id="2478898"/>
    <lineage>
        <taxon>Eukaryota</taxon>
        <taxon>Fungi</taxon>
        <taxon>Dikarya</taxon>
        <taxon>Basidiomycota</taxon>
        <taxon>Agaricomycotina</taxon>
        <taxon>Agaricomycetes</taxon>
        <taxon>Polyporales</taxon>
        <taxon>Cerrenaceae</taxon>
        <taxon>Cerrena</taxon>
    </lineage>
</organism>
<protein>
    <submittedName>
        <fullName evidence="1">Uncharacterized protein</fullName>
    </submittedName>
</protein>
<evidence type="ECO:0000313" key="1">
    <source>
        <dbReference type="EMBL" id="KAK7682436.1"/>
    </source>
</evidence>
<accession>A0AAW0FNL6</accession>